<feature type="chain" id="PRO_5011727516" evidence="1">
    <location>
        <begin position="22"/>
        <end position="81"/>
    </location>
</feature>
<evidence type="ECO:0000313" key="3">
    <source>
        <dbReference type="Proteomes" id="UP000199040"/>
    </source>
</evidence>
<feature type="signal peptide" evidence="1">
    <location>
        <begin position="1"/>
        <end position="21"/>
    </location>
</feature>
<accession>A0A1I2Y980</accession>
<reference evidence="2 3" key="1">
    <citation type="submission" date="2016-10" db="EMBL/GenBank/DDBJ databases">
        <authorList>
            <person name="de Groot N.N."/>
        </authorList>
    </citation>
    <scope>NUCLEOTIDE SEQUENCE [LARGE SCALE GENOMIC DNA]</scope>
    <source>
        <strain evidence="2 3">CGMCC 1.6848</strain>
    </source>
</reference>
<name>A0A1I2Y980_9GAMM</name>
<gene>
    <name evidence="2" type="ORF">SAMN04487959_101309</name>
</gene>
<keyword evidence="3" id="KW-1185">Reference proteome</keyword>
<organism evidence="2 3">
    <name type="scientific">Modicisalibacter xianhensis</name>
    <dbReference type="NCBI Taxonomy" id="442341"/>
    <lineage>
        <taxon>Bacteria</taxon>
        <taxon>Pseudomonadati</taxon>
        <taxon>Pseudomonadota</taxon>
        <taxon>Gammaproteobacteria</taxon>
        <taxon>Oceanospirillales</taxon>
        <taxon>Halomonadaceae</taxon>
        <taxon>Modicisalibacter</taxon>
    </lineage>
</organism>
<dbReference type="Proteomes" id="UP000199040">
    <property type="component" value="Unassembled WGS sequence"/>
</dbReference>
<proteinExistence type="predicted"/>
<sequence length="81" mass="9355">MHKSFALVTTCGIAIAASTTALTFPEKQPLPVNPDQLTPQQQQYCRDVALWYREEMLDIQVRQRQGRPDTHGTYMQWCTSR</sequence>
<keyword evidence="1" id="KW-0732">Signal</keyword>
<evidence type="ECO:0000256" key="1">
    <source>
        <dbReference type="SAM" id="SignalP"/>
    </source>
</evidence>
<evidence type="ECO:0000313" key="2">
    <source>
        <dbReference type="EMBL" id="SFH22318.1"/>
    </source>
</evidence>
<dbReference type="EMBL" id="FOPY01000001">
    <property type="protein sequence ID" value="SFH22318.1"/>
    <property type="molecule type" value="Genomic_DNA"/>
</dbReference>
<dbReference type="RefSeq" id="WP_092842884.1">
    <property type="nucleotide sequence ID" value="NZ_FOPY01000001.1"/>
</dbReference>
<dbReference type="AlphaFoldDB" id="A0A1I2Y980"/>
<protein>
    <submittedName>
        <fullName evidence="2">Uncharacterized protein</fullName>
    </submittedName>
</protein>